<evidence type="ECO:0000313" key="2">
    <source>
        <dbReference type="Proteomes" id="UP000683925"/>
    </source>
</evidence>
<sequence length="111" mass="12242">MNLKSIQDSLIQAVIEEGVKLMKQLIGEYFNATCYSISQPGEGSVWISYLDGNHFLNNGQVLSMFYHPTKKHTATTVGKLGQKQSVAGPGQWAYSIQTKGAYGNKAHYNTL</sequence>
<dbReference type="OrthoDB" id="299565at2759"/>
<organism evidence="1 2">
    <name type="scientific">Paramecium octaurelia</name>
    <dbReference type="NCBI Taxonomy" id="43137"/>
    <lineage>
        <taxon>Eukaryota</taxon>
        <taxon>Sar</taxon>
        <taxon>Alveolata</taxon>
        <taxon>Ciliophora</taxon>
        <taxon>Intramacronucleata</taxon>
        <taxon>Oligohymenophorea</taxon>
        <taxon>Peniculida</taxon>
        <taxon>Parameciidae</taxon>
        <taxon>Paramecium</taxon>
    </lineage>
</organism>
<dbReference type="InterPro" id="IPR006540">
    <property type="entry name" value="Lactococcin_972"/>
</dbReference>
<gene>
    <name evidence="1" type="ORF">POCTA_138.1.T1030163</name>
</gene>
<dbReference type="Pfam" id="PF09683">
    <property type="entry name" value="Lactococcin_972"/>
    <property type="match status" value="1"/>
</dbReference>
<comment type="caution">
    <text evidence="1">The sequence shown here is derived from an EMBL/GenBank/DDBJ whole genome shotgun (WGS) entry which is preliminary data.</text>
</comment>
<reference evidence="1" key="1">
    <citation type="submission" date="2021-01" db="EMBL/GenBank/DDBJ databases">
        <authorList>
            <consortium name="Genoscope - CEA"/>
            <person name="William W."/>
        </authorList>
    </citation>
    <scope>NUCLEOTIDE SEQUENCE</scope>
</reference>
<proteinExistence type="predicted"/>
<keyword evidence="2" id="KW-1185">Reference proteome</keyword>
<dbReference type="EMBL" id="CAJJDP010000103">
    <property type="protein sequence ID" value="CAD8193005.1"/>
    <property type="molecule type" value="Genomic_DNA"/>
</dbReference>
<dbReference type="AlphaFoldDB" id="A0A8S1WXB1"/>
<accession>A0A8S1WXB1</accession>
<protein>
    <submittedName>
        <fullName evidence="1">Uncharacterized protein</fullName>
    </submittedName>
</protein>
<evidence type="ECO:0000313" key="1">
    <source>
        <dbReference type="EMBL" id="CAD8193005.1"/>
    </source>
</evidence>
<dbReference type="OMA" id="KGAYGNK"/>
<name>A0A8S1WXB1_PAROT</name>
<dbReference type="Proteomes" id="UP000683925">
    <property type="component" value="Unassembled WGS sequence"/>
</dbReference>